<dbReference type="GO" id="GO:0042393">
    <property type="term" value="F:histone binding"/>
    <property type="evidence" value="ECO:0000318"/>
    <property type="project" value="GO_Central"/>
</dbReference>
<feature type="compositionally biased region" description="Polar residues" evidence="5">
    <location>
        <begin position="636"/>
        <end position="646"/>
    </location>
</feature>
<evidence type="ECO:0000256" key="4">
    <source>
        <dbReference type="ARBA" id="ARBA00023242"/>
    </source>
</evidence>
<dbReference type="SUPFAM" id="SSF46689">
    <property type="entry name" value="Homeodomain-like"/>
    <property type="match status" value="2"/>
</dbReference>
<accession>Q757Z5</accession>
<dbReference type="GeneID" id="4620913"/>
<proteinExistence type="predicted"/>
<keyword evidence="4" id="KW-0539">Nucleus</keyword>
<dbReference type="Gene3D" id="1.10.10.60">
    <property type="entry name" value="Homeodomain-like"/>
    <property type="match status" value="1"/>
</dbReference>
<reference evidence="10" key="2">
    <citation type="journal article" date="2013" name="G3 (Bethesda)">
        <title>Genomes of Ashbya fungi isolated from insects reveal four mating-type loci, numerous translocations, lack of transposons, and distinct gene duplications.</title>
        <authorList>
            <person name="Dietrich F.S."/>
            <person name="Voegeli S."/>
            <person name="Kuo S."/>
            <person name="Philippsen P."/>
        </authorList>
    </citation>
    <scope>GENOME REANNOTATION</scope>
    <source>
        <strain evidence="10">ATCC 10895 / CBS 109.51 / FGSC 9923 / NRRL Y-1056</strain>
    </source>
</reference>
<feature type="domain" description="SWIRM" evidence="7">
    <location>
        <begin position="199"/>
        <end position="296"/>
    </location>
</feature>
<reference evidence="9 10" key="1">
    <citation type="journal article" date="2004" name="Science">
        <title>The Ashbya gossypii genome as a tool for mapping the ancient Saccharomyces cerevisiae genome.</title>
        <authorList>
            <person name="Dietrich F.S."/>
            <person name="Voegeli S."/>
            <person name="Brachat S."/>
            <person name="Lerch A."/>
            <person name="Gates K."/>
            <person name="Steiner S."/>
            <person name="Mohr C."/>
            <person name="Pohlmann R."/>
            <person name="Luedi P."/>
            <person name="Choi S."/>
            <person name="Wing R.A."/>
            <person name="Flavier A."/>
            <person name="Gaffney T.D."/>
            <person name="Philippsen P."/>
        </authorList>
    </citation>
    <scope>NUCLEOTIDE SEQUENCE [LARGE SCALE GENOMIC DNA]</scope>
    <source>
        <strain evidence="10">ATCC 10895 / CBS 109.51 / FGSC 9923 / NRRL Y-1056</strain>
    </source>
</reference>
<dbReference type="InterPro" id="IPR017884">
    <property type="entry name" value="SANT_dom"/>
</dbReference>
<evidence type="ECO:0000313" key="10">
    <source>
        <dbReference type="Proteomes" id="UP000000591"/>
    </source>
</evidence>
<dbReference type="FunCoup" id="Q757Z5">
    <property type="interactions" value="1146"/>
</dbReference>
<dbReference type="FunFam" id="1.10.10.10:FF:000020">
    <property type="entry name" value="SWI/SNF complex subunit SMARCC2 isoform c"/>
    <property type="match status" value="1"/>
</dbReference>
<evidence type="ECO:0000259" key="8">
    <source>
        <dbReference type="PROSITE" id="PS51293"/>
    </source>
</evidence>
<dbReference type="InterPro" id="IPR009057">
    <property type="entry name" value="Homeodomain-like_sf"/>
</dbReference>
<dbReference type="OMA" id="GNTQPMA"/>
<dbReference type="FunFam" id="1.10.10.60:FF:000014">
    <property type="entry name" value="SWI/SNF complex subunit SMARCC2 isoform C"/>
    <property type="match status" value="1"/>
</dbReference>
<dbReference type="AlphaFoldDB" id="Q757Z5"/>
<dbReference type="CDD" id="cd00167">
    <property type="entry name" value="SANT"/>
    <property type="match status" value="1"/>
</dbReference>
<dbReference type="InterPro" id="IPR032451">
    <property type="entry name" value="SMARCC_C"/>
</dbReference>
<evidence type="ECO:0000313" key="9">
    <source>
        <dbReference type="EMBL" id="AAS52550.2"/>
    </source>
</evidence>
<dbReference type="SMART" id="SM00717">
    <property type="entry name" value="SANT"/>
    <property type="match status" value="1"/>
</dbReference>
<keyword evidence="2" id="KW-0238">DNA-binding</keyword>
<dbReference type="PROSITE" id="PS50090">
    <property type="entry name" value="MYB_LIKE"/>
    <property type="match status" value="1"/>
</dbReference>
<name>Q757Z5_EREGS</name>
<organism evidence="9 10">
    <name type="scientific">Eremothecium gossypii (strain ATCC 10895 / CBS 109.51 / FGSC 9923 / NRRL Y-1056)</name>
    <name type="common">Yeast</name>
    <name type="synonym">Ashbya gossypii</name>
    <dbReference type="NCBI Taxonomy" id="284811"/>
    <lineage>
        <taxon>Eukaryota</taxon>
        <taxon>Fungi</taxon>
        <taxon>Dikarya</taxon>
        <taxon>Ascomycota</taxon>
        <taxon>Saccharomycotina</taxon>
        <taxon>Saccharomycetes</taxon>
        <taxon>Saccharomycetales</taxon>
        <taxon>Saccharomycetaceae</taxon>
        <taxon>Eremothecium</taxon>
    </lineage>
</organism>
<dbReference type="HOGENOM" id="CLU_004447_2_1_1"/>
<evidence type="ECO:0000256" key="2">
    <source>
        <dbReference type="ARBA" id="ARBA00023125"/>
    </source>
</evidence>
<dbReference type="KEGG" id="ago:AGOS_AEL135C"/>
<dbReference type="eggNOG" id="KOG1279">
    <property type="taxonomic scope" value="Eukaryota"/>
</dbReference>
<dbReference type="Gene3D" id="1.10.10.10">
    <property type="entry name" value="Winged helix-like DNA-binding domain superfamily/Winged helix DNA-binding domain"/>
    <property type="match status" value="1"/>
</dbReference>
<dbReference type="OrthoDB" id="118550at2759"/>
<protein>
    <submittedName>
        <fullName evidence="9">AEL135Cp</fullName>
    </submittedName>
</protein>
<feature type="compositionally biased region" description="Polar residues" evidence="5">
    <location>
        <begin position="348"/>
        <end position="357"/>
    </location>
</feature>
<evidence type="ECO:0000256" key="5">
    <source>
        <dbReference type="SAM" id="MobiDB-lite"/>
    </source>
</evidence>
<evidence type="ECO:0000259" key="6">
    <source>
        <dbReference type="PROSITE" id="PS50090"/>
    </source>
</evidence>
<dbReference type="STRING" id="284811.Q757Z5"/>
<dbReference type="Proteomes" id="UP000000591">
    <property type="component" value="Chromosome V"/>
</dbReference>
<keyword evidence="3" id="KW-0804">Transcription</keyword>
<dbReference type="PROSITE" id="PS50934">
    <property type="entry name" value="SWIRM"/>
    <property type="match status" value="1"/>
</dbReference>
<dbReference type="PANTHER" id="PTHR12802:SF41">
    <property type="entry name" value="BRAHMA ASSOCIATED PROTEIN 155 KDA"/>
    <property type="match status" value="1"/>
</dbReference>
<feature type="region of interest" description="Disordered" evidence="5">
    <location>
        <begin position="342"/>
        <end position="370"/>
    </location>
</feature>
<dbReference type="InterPro" id="IPR007526">
    <property type="entry name" value="SWIRM"/>
</dbReference>
<feature type="domain" description="SANT" evidence="8">
    <location>
        <begin position="392"/>
        <end position="443"/>
    </location>
</feature>
<evidence type="ECO:0000256" key="1">
    <source>
        <dbReference type="ARBA" id="ARBA00023015"/>
    </source>
</evidence>
<dbReference type="InterPro" id="IPR001005">
    <property type="entry name" value="SANT/Myb"/>
</dbReference>
<keyword evidence="10" id="KW-1185">Reference proteome</keyword>
<feature type="compositionally biased region" description="Gly residues" evidence="5">
    <location>
        <begin position="11"/>
        <end position="20"/>
    </location>
</feature>
<dbReference type="Pfam" id="PF16495">
    <property type="entry name" value="SWIRM-assoc_1"/>
    <property type="match status" value="1"/>
</dbReference>
<dbReference type="GO" id="GO:0003677">
    <property type="term" value="F:DNA binding"/>
    <property type="evidence" value="ECO:0007669"/>
    <property type="project" value="UniProtKB-KW"/>
</dbReference>
<dbReference type="Pfam" id="PF00249">
    <property type="entry name" value="Myb_DNA-binding"/>
    <property type="match status" value="1"/>
</dbReference>
<dbReference type="GO" id="GO:0016514">
    <property type="term" value="C:SWI/SNF complex"/>
    <property type="evidence" value="ECO:0000318"/>
    <property type="project" value="GO_Central"/>
</dbReference>
<dbReference type="GO" id="GO:0006338">
    <property type="term" value="P:chromatin remodeling"/>
    <property type="evidence" value="ECO:0007669"/>
    <property type="project" value="UniProtKB-ARBA"/>
</dbReference>
<dbReference type="InterPro" id="IPR036388">
    <property type="entry name" value="WH-like_DNA-bd_sf"/>
</dbReference>
<dbReference type="InParanoid" id="Q757Z5"/>
<feature type="compositionally biased region" description="Acidic residues" evidence="5">
    <location>
        <begin position="90"/>
        <end position="106"/>
    </location>
</feature>
<sequence length="687" mass="75168">MGSSRSVGSYSGEGGQGSGGVSRAEAWSDKEEAKQWSQESAEGVDIAFDEAIDGEVLSADRNSAVEEGAEADAPETKENTETLSGSGEVMEQDGGDGEEEEDDDGVESSYPVAADTIEVDAETENATNSPGTVNAGDADTGPVEARELSELPAEVKQEHNGYGSSMQVDDSGRAVAVEGGLQSSTEKEVDLVVPQTHEIVIPSYAKWFHLNKIHEIEKKSLPEFFTNRIPSKTPQVYVKYRNFMVNSYRLNPNEYFTVTSARRNLCGDAGSIFRVYKFLSKWGLINYQVNSKVKPTAVEPPYTGEYSTRHDAPRGLFPFQSYKPAVQIPDMSRLKKMMTQLRDPITGGNRQESSPSLKTEAGEEQAVDGKRMANGISTGHLRAPKKPRLQDMIDKDWEKGEVIKLLKSLQQHGTDWMQVAKDVGNKTPEQCILRFLQLPIEDNFLDSEENLGPLKYGAHLPFSKADNPVMSTIAFLVGLVDAETVRAMTQRAIKSIDGEEVPSANGTSDETPARVVKDASEIAVASLGARAHVFANNEERALNAVTNELVHTQLRKVDLKLKLLDTMEKSLEVERKALQKQQEEVFLQRFSFSKYAINVLEKFEQALKDTQDPAVMKDNINAIRKMILNPPEFAMGSSSAAPTDMSSGGAHETPGAAAPEGSVAALDITSVKPVSMDAPQLYRYWSG</sequence>
<feature type="region of interest" description="Disordered" evidence="5">
    <location>
        <begin position="634"/>
        <end position="660"/>
    </location>
</feature>
<dbReference type="PANTHER" id="PTHR12802">
    <property type="entry name" value="SWI/SNF COMPLEX-RELATED"/>
    <property type="match status" value="1"/>
</dbReference>
<evidence type="ECO:0000259" key="7">
    <source>
        <dbReference type="PROSITE" id="PS50934"/>
    </source>
</evidence>
<dbReference type="Pfam" id="PF04433">
    <property type="entry name" value="SWIRM"/>
    <property type="match status" value="1"/>
</dbReference>
<dbReference type="GO" id="GO:0045893">
    <property type="term" value="P:positive regulation of DNA-templated transcription"/>
    <property type="evidence" value="ECO:0000318"/>
    <property type="project" value="GO_Central"/>
</dbReference>
<feature type="compositionally biased region" description="Low complexity" evidence="5">
    <location>
        <begin position="1"/>
        <end position="10"/>
    </location>
</feature>
<evidence type="ECO:0000256" key="3">
    <source>
        <dbReference type="ARBA" id="ARBA00023163"/>
    </source>
</evidence>
<feature type="domain" description="Myb-like" evidence="6">
    <location>
        <begin position="397"/>
        <end position="439"/>
    </location>
</feature>
<dbReference type="PROSITE" id="PS51293">
    <property type="entry name" value="SANT"/>
    <property type="match status" value="1"/>
</dbReference>
<gene>
    <name evidence="9" type="ORF">AGOS_AEL135C</name>
</gene>
<dbReference type="RefSeq" id="NP_984726.2">
    <property type="nucleotide sequence ID" value="NM_210080.2"/>
</dbReference>
<dbReference type="EMBL" id="AE016818">
    <property type="protein sequence ID" value="AAS52550.2"/>
    <property type="molecule type" value="Genomic_DNA"/>
</dbReference>
<feature type="region of interest" description="Disordered" evidence="5">
    <location>
        <begin position="1"/>
        <end position="108"/>
    </location>
</feature>
<keyword evidence="1" id="KW-0805">Transcription regulation</keyword>